<keyword evidence="1 2" id="KW-0378">Hydrolase</keyword>
<evidence type="ECO:0000256" key="1">
    <source>
        <dbReference type="ARBA" id="ARBA00022801"/>
    </source>
</evidence>
<organism evidence="2">
    <name type="scientific">mine drainage metagenome</name>
    <dbReference type="NCBI Taxonomy" id="410659"/>
    <lineage>
        <taxon>unclassified sequences</taxon>
        <taxon>metagenomes</taxon>
        <taxon>ecological metagenomes</taxon>
    </lineage>
</organism>
<protein>
    <submittedName>
        <fullName evidence="2">GTP cyclohydrolase</fullName>
    </submittedName>
</protein>
<feature type="non-terminal residue" evidence="2">
    <location>
        <position position="1"/>
    </location>
</feature>
<proteinExistence type="predicted"/>
<dbReference type="Pfam" id="PF02649">
    <property type="entry name" value="GCHY-1"/>
    <property type="match status" value="1"/>
</dbReference>
<dbReference type="Gene3D" id="3.10.270.10">
    <property type="entry name" value="Urate Oxidase"/>
    <property type="match status" value="1"/>
</dbReference>
<dbReference type="EMBL" id="AUZZ01004766">
    <property type="protein sequence ID" value="EQD52067.1"/>
    <property type="molecule type" value="Genomic_DNA"/>
</dbReference>
<accession>T1A538</accession>
<gene>
    <name evidence="2" type="ORF">B2A_06711</name>
</gene>
<dbReference type="GO" id="GO:0003934">
    <property type="term" value="F:GTP cyclohydrolase I activity"/>
    <property type="evidence" value="ECO:0007669"/>
    <property type="project" value="InterPro"/>
</dbReference>
<dbReference type="AlphaFoldDB" id="T1A538"/>
<dbReference type="PANTHER" id="PTHR36445">
    <property type="entry name" value="GTP CYCLOHYDROLASE MPTA"/>
    <property type="match status" value="1"/>
</dbReference>
<sequence>ACAKIAEELLVRHQYANDATVSAEAEFFLRKGIAPGRESFEDFTILAETRAHRGADGQVTLTRGIGAEAVGMTACPCAMETCRERLTAEYPLLADPSLKGLPMITHNQRNRTRLLFELPPGIEVDATHLLEAIEHAQSSPTYAILKRGDEAQLVLNAHRNPKFVEDVMR</sequence>
<comment type="caution">
    <text evidence="2">The sequence shown here is derived from an EMBL/GenBank/DDBJ whole genome shotgun (WGS) entry which is preliminary data.</text>
</comment>
<reference evidence="2" key="1">
    <citation type="submission" date="2013-08" db="EMBL/GenBank/DDBJ databases">
        <authorList>
            <person name="Mendez C."/>
            <person name="Richter M."/>
            <person name="Ferrer M."/>
            <person name="Sanchez J."/>
        </authorList>
    </citation>
    <scope>NUCLEOTIDE SEQUENCE</scope>
</reference>
<feature type="non-terminal residue" evidence="2">
    <location>
        <position position="169"/>
    </location>
</feature>
<evidence type="ECO:0000313" key="2">
    <source>
        <dbReference type="EMBL" id="EQD52067.1"/>
    </source>
</evidence>
<name>T1A538_9ZZZZ</name>
<reference evidence="2" key="2">
    <citation type="journal article" date="2014" name="ISME J.">
        <title>Microbial stratification in low pH oxic and suboxic macroscopic growths along an acid mine drainage.</title>
        <authorList>
            <person name="Mendez-Garcia C."/>
            <person name="Mesa V."/>
            <person name="Sprenger R.R."/>
            <person name="Richter M."/>
            <person name="Diez M.S."/>
            <person name="Solano J."/>
            <person name="Bargiela R."/>
            <person name="Golyshina O.V."/>
            <person name="Manteca A."/>
            <person name="Ramos J.L."/>
            <person name="Gallego J.R."/>
            <person name="Llorente I."/>
            <person name="Martins Dos Santos V.A."/>
            <person name="Jensen O.N."/>
            <person name="Pelaez A.I."/>
            <person name="Sanchez J."/>
            <person name="Ferrer M."/>
        </authorList>
    </citation>
    <scope>NUCLEOTIDE SEQUENCE</scope>
</reference>
<dbReference type="InterPro" id="IPR003801">
    <property type="entry name" value="GTP_cyclohydrolase_FolE2/MptA"/>
</dbReference>
<dbReference type="PANTHER" id="PTHR36445:SF1">
    <property type="entry name" value="GTP CYCLOHYDROLASE MPTA"/>
    <property type="match status" value="1"/>
</dbReference>